<sequence>MRGSKFLNKRKFLNAVVLFQYVPRVLRLYLSWRKLNSNDNNLARIVWVKADSISFFISLPAMNHDNERQVLMNDGVDPGKQGTTRKTILQNLKLENKYLQMWNMMFVVSCAIAVSVDPLFFYLPVISEENKCLALDNKLKIAAICLRSVTDMVYVLNIILQFLCPYIDEAPLKLGRTVIVTDAWRIAKRYLLSYYLIDILAILPIPQVRETLLLLKCVYFFSKFNCKKD</sequence>
<name>A0AAW0JQ63_QUESU</name>
<dbReference type="Proteomes" id="UP000237347">
    <property type="component" value="Unassembled WGS sequence"/>
</dbReference>
<evidence type="ECO:0000313" key="4">
    <source>
        <dbReference type="Proteomes" id="UP000237347"/>
    </source>
</evidence>
<keyword evidence="2" id="KW-0812">Transmembrane</keyword>
<organism evidence="3 4">
    <name type="scientific">Quercus suber</name>
    <name type="common">Cork oak</name>
    <dbReference type="NCBI Taxonomy" id="58331"/>
    <lineage>
        <taxon>Eukaryota</taxon>
        <taxon>Viridiplantae</taxon>
        <taxon>Streptophyta</taxon>
        <taxon>Embryophyta</taxon>
        <taxon>Tracheophyta</taxon>
        <taxon>Spermatophyta</taxon>
        <taxon>Magnoliopsida</taxon>
        <taxon>eudicotyledons</taxon>
        <taxon>Gunneridae</taxon>
        <taxon>Pentapetalae</taxon>
        <taxon>rosids</taxon>
        <taxon>fabids</taxon>
        <taxon>Fagales</taxon>
        <taxon>Fagaceae</taxon>
        <taxon>Quercus</taxon>
    </lineage>
</organism>
<keyword evidence="2" id="KW-0472">Membrane</keyword>
<keyword evidence="1" id="KW-0407">Ion channel</keyword>
<dbReference type="AlphaFoldDB" id="A0AAW0JQ63"/>
<keyword evidence="2" id="KW-1133">Transmembrane helix</keyword>
<keyword evidence="1" id="KW-0406">Ion transport</keyword>
<gene>
    <name evidence="3" type="primary">CNGC1_35</name>
    <name evidence="3" type="ORF">CFP56_030353</name>
</gene>
<evidence type="ECO:0000256" key="1">
    <source>
        <dbReference type="ARBA" id="ARBA00023303"/>
    </source>
</evidence>
<accession>A0AAW0JQ63</accession>
<dbReference type="GO" id="GO:0034220">
    <property type="term" value="P:monoatomic ion transmembrane transport"/>
    <property type="evidence" value="ECO:0007669"/>
    <property type="project" value="UniProtKB-KW"/>
</dbReference>
<dbReference type="EMBL" id="PKMF04000505">
    <property type="protein sequence ID" value="KAK7828344.1"/>
    <property type="molecule type" value="Genomic_DNA"/>
</dbReference>
<evidence type="ECO:0000256" key="2">
    <source>
        <dbReference type="SAM" id="Phobius"/>
    </source>
</evidence>
<dbReference type="PANTHER" id="PTHR45651">
    <property type="entry name" value="CYCLIC NUCLEOTIDE-GATED ION CHANNEL 15-RELATED-RELATED"/>
    <property type="match status" value="1"/>
</dbReference>
<evidence type="ECO:0000313" key="3">
    <source>
        <dbReference type="EMBL" id="KAK7828344.1"/>
    </source>
</evidence>
<keyword evidence="1" id="KW-0813">Transport</keyword>
<keyword evidence="4" id="KW-1185">Reference proteome</keyword>
<feature type="transmembrane region" description="Helical" evidence="2">
    <location>
        <begin position="102"/>
        <end position="123"/>
    </location>
</feature>
<dbReference type="SUPFAM" id="SSF81324">
    <property type="entry name" value="Voltage-gated potassium channels"/>
    <property type="match status" value="1"/>
</dbReference>
<protein>
    <submittedName>
        <fullName evidence="3">Cyclic nucleotide-gated ion channel 1</fullName>
    </submittedName>
</protein>
<dbReference type="PANTHER" id="PTHR45651:SF68">
    <property type="entry name" value="ION TRANSPORT DOMAIN-CONTAINING PROTEIN"/>
    <property type="match status" value="1"/>
</dbReference>
<comment type="caution">
    <text evidence="3">The sequence shown here is derived from an EMBL/GenBank/DDBJ whole genome shotgun (WGS) entry which is preliminary data.</text>
</comment>
<proteinExistence type="predicted"/>
<reference evidence="3 4" key="1">
    <citation type="journal article" date="2018" name="Sci. Data">
        <title>The draft genome sequence of cork oak.</title>
        <authorList>
            <person name="Ramos A.M."/>
            <person name="Usie A."/>
            <person name="Barbosa P."/>
            <person name="Barros P.M."/>
            <person name="Capote T."/>
            <person name="Chaves I."/>
            <person name="Simoes F."/>
            <person name="Abreu I."/>
            <person name="Carrasquinho I."/>
            <person name="Faro C."/>
            <person name="Guimaraes J.B."/>
            <person name="Mendonca D."/>
            <person name="Nobrega F."/>
            <person name="Rodrigues L."/>
            <person name="Saibo N.J.M."/>
            <person name="Varela M.C."/>
            <person name="Egas C."/>
            <person name="Matos J."/>
            <person name="Miguel C.M."/>
            <person name="Oliveira M.M."/>
            <person name="Ricardo C.P."/>
            <person name="Goncalves S."/>
        </authorList>
    </citation>
    <scope>NUCLEOTIDE SEQUENCE [LARGE SCALE GENOMIC DNA]</scope>
    <source>
        <strain evidence="4">cv. HL8</strain>
    </source>
</reference>
<dbReference type="GO" id="GO:0016020">
    <property type="term" value="C:membrane"/>
    <property type="evidence" value="ECO:0007669"/>
    <property type="project" value="UniProtKB-SubCell"/>
</dbReference>